<dbReference type="GO" id="GO:0003676">
    <property type="term" value="F:nucleic acid binding"/>
    <property type="evidence" value="ECO:0007669"/>
    <property type="project" value="InterPro"/>
</dbReference>
<dbReference type="EMBL" id="LR797031">
    <property type="protein sequence ID" value="CAB4182618.1"/>
    <property type="molecule type" value="Genomic_DNA"/>
</dbReference>
<sequence length="122" mass="13832">MKHLEDKEQIFLMTWVRSMVHVYPLLALVYHTPNGGQREPRYAAKLRAMGVKSGVWDIYVPAPAPGLWIEMKIGKNKLSVSQAEFQLDLLPHGYKFAVCYSWIEAAKAIAKHIGIAEEHTPC</sequence>
<dbReference type="EMBL" id="LR796542">
    <property type="protein sequence ID" value="CAB4150523.1"/>
    <property type="molecule type" value="Genomic_DNA"/>
</dbReference>
<evidence type="ECO:0000313" key="1">
    <source>
        <dbReference type="EMBL" id="CAB4150523.1"/>
    </source>
</evidence>
<evidence type="ECO:0000313" key="4">
    <source>
        <dbReference type="EMBL" id="CAB4213420.1"/>
    </source>
</evidence>
<name>A0A6J5RQR7_9CAUD</name>
<dbReference type="EMBL" id="LR797396">
    <property type="protein sequence ID" value="CAB4213420.1"/>
    <property type="molecule type" value="Genomic_DNA"/>
</dbReference>
<dbReference type="Gene3D" id="3.40.1350.10">
    <property type="match status" value="1"/>
</dbReference>
<evidence type="ECO:0000313" key="3">
    <source>
        <dbReference type="EMBL" id="CAB4199700.1"/>
    </source>
</evidence>
<dbReference type="EMBL" id="LR797473">
    <property type="protein sequence ID" value="CAB4218857.1"/>
    <property type="molecule type" value="Genomic_DNA"/>
</dbReference>
<evidence type="ECO:0000313" key="2">
    <source>
        <dbReference type="EMBL" id="CAB4182618.1"/>
    </source>
</evidence>
<dbReference type="InterPro" id="IPR011856">
    <property type="entry name" value="tRNA_endonuc-like_dom_sf"/>
</dbReference>
<evidence type="ECO:0000313" key="5">
    <source>
        <dbReference type="EMBL" id="CAB4218857.1"/>
    </source>
</evidence>
<evidence type="ECO:0000313" key="6">
    <source>
        <dbReference type="EMBL" id="CAB5228294.1"/>
    </source>
</evidence>
<gene>
    <name evidence="2" type="ORF">UFOVP1093_9</name>
    <name evidence="3" type="ORF">UFOVP1340_8</name>
    <name evidence="4" type="ORF">UFOVP1448_15</name>
    <name evidence="6" type="ORF">UFOVP1538_20</name>
    <name evidence="5" type="ORF">UFOVP1600_41</name>
    <name evidence="1" type="ORF">UFOVP569_42</name>
</gene>
<proteinExistence type="predicted"/>
<organism evidence="3">
    <name type="scientific">uncultured Caudovirales phage</name>
    <dbReference type="NCBI Taxonomy" id="2100421"/>
    <lineage>
        <taxon>Viruses</taxon>
        <taxon>Duplodnaviria</taxon>
        <taxon>Heunggongvirae</taxon>
        <taxon>Uroviricota</taxon>
        <taxon>Caudoviricetes</taxon>
        <taxon>Peduoviridae</taxon>
        <taxon>Maltschvirus</taxon>
        <taxon>Maltschvirus maltsch</taxon>
    </lineage>
</organism>
<reference evidence="3" key="1">
    <citation type="submission" date="2020-05" db="EMBL/GenBank/DDBJ databases">
        <authorList>
            <person name="Chiriac C."/>
            <person name="Salcher M."/>
            <person name="Ghai R."/>
            <person name="Kavagutti S V."/>
        </authorList>
    </citation>
    <scope>NUCLEOTIDE SEQUENCE</scope>
</reference>
<dbReference type="EMBL" id="LR797290">
    <property type="protein sequence ID" value="CAB4199700.1"/>
    <property type="molecule type" value="Genomic_DNA"/>
</dbReference>
<dbReference type="EMBL" id="LR798387">
    <property type="protein sequence ID" value="CAB5228294.1"/>
    <property type="molecule type" value="Genomic_DNA"/>
</dbReference>
<accession>A0A6J5RQR7</accession>
<protein>
    <submittedName>
        <fullName evidence="3">VRR-NUC domain containing protein</fullName>
    </submittedName>
</protein>